<accession>A0A3P7N7H6</accession>
<evidence type="ECO:0000313" key="2">
    <source>
        <dbReference type="Proteomes" id="UP000271098"/>
    </source>
</evidence>
<keyword evidence="2" id="KW-1185">Reference proteome</keyword>
<reference evidence="1 2" key="1">
    <citation type="submission" date="2018-11" db="EMBL/GenBank/DDBJ databases">
        <authorList>
            <consortium name="Pathogen Informatics"/>
        </authorList>
    </citation>
    <scope>NUCLEOTIDE SEQUENCE [LARGE SCALE GENOMIC DNA]</scope>
</reference>
<sequence length="50" mass="5933">MNLYDYFMEQYQKERMSKWKDFVGRTNPKMVPYANLDLNKRAGKGGTDPV</sequence>
<dbReference type="Proteomes" id="UP000271098">
    <property type="component" value="Unassembled WGS sequence"/>
</dbReference>
<organism evidence="1 2">
    <name type="scientific">Gongylonema pulchrum</name>
    <dbReference type="NCBI Taxonomy" id="637853"/>
    <lineage>
        <taxon>Eukaryota</taxon>
        <taxon>Metazoa</taxon>
        <taxon>Ecdysozoa</taxon>
        <taxon>Nematoda</taxon>
        <taxon>Chromadorea</taxon>
        <taxon>Rhabditida</taxon>
        <taxon>Spirurina</taxon>
        <taxon>Spiruromorpha</taxon>
        <taxon>Spiruroidea</taxon>
        <taxon>Gongylonematidae</taxon>
        <taxon>Gongylonema</taxon>
    </lineage>
</organism>
<dbReference type="EMBL" id="UYRT01092891">
    <property type="protein sequence ID" value="VDN38504.1"/>
    <property type="molecule type" value="Genomic_DNA"/>
</dbReference>
<gene>
    <name evidence="1" type="ORF">GPUH_LOCUS21559</name>
</gene>
<dbReference type="AlphaFoldDB" id="A0A3P7N7H6"/>
<protein>
    <submittedName>
        <fullName evidence="1">Uncharacterized protein</fullName>
    </submittedName>
</protein>
<proteinExistence type="predicted"/>
<name>A0A3P7N7H6_9BILA</name>
<evidence type="ECO:0000313" key="1">
    <source>
        <dbReference type="EMBL" id="VDN38504.1"/>
    </source>
</evidence>